<protein>
    <submittedName>
        <fullName evidence="1">Uncharacterized protein</fullName>
    </submittedName>
</protein>
<dbReference type="AlphaFoldDB" id="A1T439"/>
<dbReference type="HOGENOM" id="CLU_1842953_0_0_11"/>
<sequence length="139" mass="15133">MASVGEARPKREVPTWSTGTILYSGSISGDPVSGHDHDLTVCASFSENDGFELAVHDDGHWPVDELHQALWVEPEDVPLLVRALGGGDEDDPVRLMAEGIANGSIRVKTAIPIERVAIFDWFKEKGVPYTSDSRFVSNS</sequence>
<evidence type="ECO:0000313" key="1">
    <source>
        <dbReference type="EMBL" id="ABM11939.1"/>
    </source>
</evidence>
<dbReference type="RefSeq" id="WP_011778374.1">
    <property type="nucleotide sequence ID" value="NC_008726.1"/>
</dbReference>
<dbReference type="Proteomes" id="UP000009159">
    <property type="component" value="Chromosome"/>
</dbReference>
<name>A1T439_MYCVP</name>
<gene>
    <name evidence="1" type="ordered locus">Mvan_1102</name>
</gene>
<accession>A1T439</accession>
<proteinExistence type="predicted"/>
<dbReference type="EMBL" id="CP000511">
    <property type="protein sequence ID" value="ABM11939.1"/>
    <property type="molecule type" value="Genomic_DNA"/>
</dbReference>
<evidence type="ECO:0000313" key="2">
    <source>
        <dbReference type="Proteomes" id="UP000009159"/>
    </source>
</evidence>
<dbReference type="KEGG" id="mva:Mvan_1102"/>
<organism evidence="1 2">
    <name type="scientific">Mycolicibacterium vanbaalenii (strain DSM 7251 / JCM 13017 / BCRC 16820 / KCTC 9966 / NRRL B-24157 / PYR-1)</name>
    <name type="common">Mycobacterium vanbaalenii</name>
    <dbReference type="NCBI Taxonomy" id="350058"/>
    <lineage>
        <taxon>Bacteria</taxon>
        <taxon>Bacillati</taxon>
        <taxon>Actinomycetota</taxon>
        <taxon>Actinomycetes</taxon>
        <taxon>Mycobacteriales</taxon>
        <taxon>Mycobacteriaceae</taxon>
        <taxon>Mycolicibacterium</taxon>
    </lineage>
</organism>
<keyword evidence="2" id="KW-1185">Reference proteome</keyword>
<reference evidence="1" key="1">
    <citation type="submission" date="2006-12" db="EMBL/GenBank/DDBJ databases">
        <title>Complete sequence of Mycobacterium vanbaalenii PYR-1.</title>
        <authorList>
            <consortium name="US DOE Joint Genome Institute"/>
            <person name="Copeland A."/>
            <person name="Lucas S."/>
            <person name="Lapidus A."/>
            <person name="Barry K."/>
            <person name="Detter J.C."/>
            <person name="Glavina del Rio T."/>
            <person name="Hammon N."/>
            <person name="Israni S."/>
            <person name="Dalin E."/>
            <person name="Tice H."/>
            <person name="Pitluck S."/>
            <person name="Singan V."/>
            <person name="Schmutz J."/>
            <person name="Larimer F."/>
            <person name="Land M."/>
            <person name="Hauser L."/>
            <person name="Kyrpides N."/>
            <person name="Anderson I.J."/>
            <person name="Miller C."/>
            <person name="Richardson P."/>
        </authorList>
    </citation>
    <scope>NUCLEOTIDE SEQUENCE [LARGE SCALE GENOMIC DNA]</scope>
    <source>
        <strain evidence="1">PYR-1</strain>
    </source>
</reference>